<gene>
    <name evidence="2" type="ORF">AMELA_G00294670</name>
</gene>
<accession>A0A7J5ZIB6</accession>
<evidence type="ECO:0000313" key="3">
    <source>
        <dbReference type="Proteomes" id="UP000593565"/>
    </source>
</evidence>
<sequence length="115" mass="12715">MDEALARKTHQVAQLEWLRQADPCAAASSTWFRHSERTSRRKWLGLSACKGIRSGLSYQSSRPLPRHLLLQITAGHTFTSLQHQCVKSNPASAQSSLTGNSHGIKTQKHGVPLNC</sequence>
<dbReference type="Proteomes" id="UP000593565">
    <property type="component" value="Unassembled WGS sequence"/>
</dbReference>
<proteinExistence type="predicted"/>
<organism evidence="2 3">
    <name type="scientific">Ameiurus melas</name>
    <name type="common">Black bullhead</name>
    <name type="synonym">Silurus melas</name>
    <dbReference type="NCBI Taxonomy" id="219545"/>
    <lineage>
        <taxon>Eukaryota</taxon>
        <taxon>Metazoa</taxon>
        <taxon>Chordata</taxon>
        <taxon>Craniata</taxon>
        <taxon>Vertebrata</taxon>
        <taxon>Euteleostomi</taxon>
        <taxon>Actinopterygii</taxon>
        <taxon>Neopterygii</taxon>
        <taxon>Teleostei</taxon>
        <taxon>Ostariophysi</taxon>
        <taxon>Siluriformes</taxon>
        <taxon>Ictaluridae</taxon>
        <taxon>Ameiurus</taxon>
    </lineage>
</organism>
<dbReference type="AlphaFoldDB" id="A0A7J5ZIB6"/>
<feature type="region of interest" description="Disordered" evidence="1">
    <location>
        <begin position="91"/>
        <end position="115"/>
    </location>
</feature>
<keyword evidence="3" id="KW-1185">Reference proteome</keyword>
<evidence type="ECO:0000313" key="2">
    <source>
        <dbReference type="EMBL" id="KAF4070210.1"/>
    </source>
</evidence>
<comment type="caution">
    <text evidence="2">The sequence shown here is derived from an EMBL/GenBank/DDBJ whole genome shotgun (WGS) entry which is preliminary data.</text>
</comment>
<reference evidence="2 3" key="1">
    <citation type="submission" date="2020-02" db="EMBL/GenBank/DDBJ databases">
        <title>A chromosome-scale genome assembly of the black bullhead catfish (Ameiurus melas).</title>
        <authorList>
            <person name="Wen M."/>
            <person name="Zham M."/>
            <person name="Cabau C."/>
            <person name="Klopp C."/>
            <person name="Donnadieu C."/>
            <person name="Roques C."/>
            <person name="Bouchez O."/>
            <person name="Lampietro C."/>
            <person name="Jouanno E."/>
            <person name="Herpin A."/>
            <person name="Louis A."/>
            <person name="Berthelot C."/>
            <person name="Parey E."/>
            <person name="Roest-Crollius H."/>
            <person name="Braasch I."/>
            <person name="Postlethwait J."/>
            <person name="Robinson-Rechavi M."/>
            <person name="Echchiki A."/>
            <person name="Begum T."/>
            <person name="Montfort J."/>
            <person name="Schartl M."/>
            <person name="Bobe J."/>
            <person name="Guiguen Y."/>
        </authorList>
    </citation>
    <scope>NUCLEOTIDE SEQUENCE [LARGE SCALE GENOMIC DNA]</scope>
    <source>
        <strain evidence="2">M_S1</strain>
        <tissue evidence="2">Blood</tissue>
    </source>
</reference>
<dbReference type="EMBL" id="JAAGNN010000031">
    <property type="protein sequence ID" value="KAF4070210.1"/>
    <property type="molecule type" value="Genomic_DNA"/>
</dbReference>
<evidence type="ECO:0000256" key="1">
    <source>
        <dbReference type="SAM" id="MobiDB-lite"/>
    </source>
</evidence>
<feature type="compositionally biased region" description="Polar residues" evidence="1">
    <location>
        <begin position="91"/>
        <end position="104"/>
    </location>
</feature>
<protein>
    <submittedName>
        <fullName evidence="2">Uncharacterized protein</fullName>
    </submittedName>
</protein>
<name>A0A7J5ZIB6_AMEME</name>